<dbReference type="Gene3D" id="3.40.50.1010">
    <property type="entry name" value="5'-nuclease"/>
    <property type="match status" value="1"/>
</dbReference>
<dbReference type="EC" id="3.1.-.-" evidence="6"/>
<dbReference type="InterPro" id="IPR006226">
    <property type="entry name" value="Mtu_PIN"/>
</dbReference>
<evidence type="ECO:0000259" key="7">
    <source>
        <dbReference type="Pfam" id="PF01850"/>
    </source>
</evidence>
<keyword evidence="3 6" id="KW-0479">Metal-binding</keyword>
<comment type="caution">
    <text evidence="8">The sequence shown here is derived from an EMBL/GenBank/DDBJ whole genome shotgun (WGS) entry which is preliminary data.</text>
</comment>
<feature type="binding site" evidence="6">
    <location>
        <position position="7"/>
    </location>
    <ligand>
        <name>Mg(2+)</name>
        <dbReference type="ChEBI" id="CHEBI:18420"/>
    </ligand>
</feature>
<dbReference type="OrthoDB" id="196567at2"/>
<dbReference type="InterPro" id="IPR022907">
    <property type="entry name" value="VapC_family"/>
</dbReference>
<organism evidence="8 9">
    <name type="scientific">Knoellia remsis</name>
    <dbReference type="NCBI Taxonomy" id="407159"/>
    <lineage>
        <taxon>Bacteria</taxon>
        <taxon>Bacillati</taxon>
        <taxon>Actinomycetota</taxon>
        <taxon>Actinomycetes</taxon>
        <taxon>Micrococcales</taxon>
        <taxon>Intrasporangiaceae</taxon>
        <taxon>Knoellia</taxon>
    </lineage>
</organism>
<dbReference type="Proteomes" id="UP000237822">
    <property type="component" value="Unassembled WGS sequence"/>
</dbReference>
<evidence type="ECO:0000256" key="5">
    <source>
        <dbReference type="ARBA" id="ARBA00022842"/>
    </source>
</evidence>
<dbReference type="SUPFAM" id="SSF88723">
    <property type="entry name" value="PIN domain-like"/>
    <property type="match status" value="1"/>
</dbReference>
<dbReference type="GO" id="GO:0000287">
    <property type="term" value="F:magnesium ion binding"/>
    <property type="evidence" value="ECO:0007669"/>
    <property type="project" value="UniProtKB-UniRule"/>
</dbReference>
<name>A0A2T0UUB5_9MICO</name>
<protein>
    <recommendedName>
        <fullName evidence="6">Ribonuclease VapC</fullName>
        <shortName evidence="6">RNase VapC</shortName>
        <ecNumber evidence="6">3.1.-.-</ecNumber>
    </recommendedName>
    <alternativeName>
        <fullName evidence="6">Toxin VapC</fullName>
    </alternativeName>
</protein>
<keyword evidence="1 6" id="KW-1277">Toxin-antitoxin system</keyword>
<dbReference type="NCBIfam" id="TIGR00028">
    <property type="entry name" value="Mtu_PIN_fam"/>
    <property type="match status" value="1"/>
</dbReference>
<gene>
    <name evidence="6" type="primary">vapC</name>
    <name evidence="8" type="ORF">BCF74_10560</name>
</gene>
<keyword evidence="2 6" id="KW-0540">Nuclease</keyword>
<evidence type="ECO:0000256" key="1">
    <source>
        <dbReference type="ARBA" id="ARBA00022649"/>
    </source>
</evidence>
<evidence type="ECO:0000313" key="8">
    <source>
        <dbReference type="EMBL" id="PRY61503.1"/>
    </source>
</evidence>
<dbReference type="GO" id="GO:0090729">
    <property type="term" value="F:toxin activity"/>
    <property type="evidence" value="ECO:0007669"/>
    <property type="project" value="UniProtKB-KW"/>
</dbReference>
<dbReference type="Pfam" id="PF01850">
    <property type="entry name" value="PIN"/>
    <property type="match status" value="1"/>
</dbReference>
<dbReference type="RefSeq" id="WP_106296765.1">
    <property type="nucleotide sequence ID" value="NZ_PVTI01000005.1"/>
</dbReference>
<comment type="cofactor">
    <cofactor evidence="6">
        <name>Mg(2+)</name>
        <dbReference type="ChEBI" id="CHEBI:18420"/>
    </cofactor>
</comment>
<evidence type="ECO:0000313" key="9">
    <source>
        <dbReference type="Proteomes" id="UP000237822"/>
    </source>
</evidence>
<dbReference type="EMBL" id="PVTI01000005">
    <property type="protein sequence ID" value="PRY61503.1"/>
    <property type="molecule type" value="Genomic_DNA"/>
</dbReference>
<dbReference type="GO" id="GO:0016788">
    <property type="term" value="F:hydrolase activity, acting on ester bonds"/>
    <property type="evidence" value="ECO:0007669"/>
    <property type="project" value="InterPro"/>
</dbReference>
<keyword evidence="4 6" id="KW-0378">Hydrolase</keyword>
<feature type="domain" description="PIN" evidence="7">
    <location>
        <begin position="5"/>
        <end position="119"/>
    </location>
</feature>
<dbReference type="InterPro" id="IPR002716">
    <property type="entry name" value="PIN_dom"/>
</dbReference>
<comment type="similarity">
    <text evidence="6">Belongs to the PINc/VapC protein family.</text>
</comment>
<feature type="binding site" evidence="6">
    <location>
        <position position="98"/>
    </location>
    <ligand>
        <name>Mg(2+)</name>
        <dbReference type="ChEBI" id="CHEBI:18420"/>
    </ligand>
</feature>
<keyword evidence="5 6" id="KW-0460">Magnesium</keyword>
<dbReference type="GO" id="GO:0045926">
    <property type="term" value="P:negative regulation of growth"/>
    <property type="evidence" value="ECO:0007669"/>
    <property type="project" value="UniProtKB-ARBA"/>
</dbReference>
<sequence>MRTHLLDANVLIALSFGEHEHHEAALRWFGQEPGSFATSPIVEGALARFVLRIGESPATLTGLLDHWRSHPRCVFWPDDVPYAEVDLADVSGHRQVTDVYLVSLAVAHGGRLATLDRALVGLRPNGTTLVT</sequence>
<keyword evidence="9" id="KW-1185">Reference proteome</keyword>
<dbReference type="AlphaFoldDB" id="A0A2T0UUB5"/>
<evidence type="ECO:0000256" key="6">
    <source>
        <dbReference type="HAMAP-Rule" id="MF_00265"/>
    </source>
</evidence>
<proteinExistence type="inferred from homology"/>
<dbReference type="InterPro" id="IPR029060">
    <property type="entry name" value="PIN-like_dom_sf"/>
</dbReference>
<keyword evidence="6" id="KW-0800">Toxin</keyword>
<evidence type="ECO:0000256" key="3">
    <source>
        <dbReference type="ARBA" id="ARBA00022723"/>
    </source>
</evidence>
<evidence type="ECO:0000256" key="4">
    <source>
        <dbReference type="ARBA" id="ARBA00022801"/>
    </source>
</evidence>
<accession>A0A2T0UUB5</accession>
<comment type="function">
    <text evidence="6">Toxic component of a toxin-antitoxin (TA) system. An RNase.</text>
</comment>
<evidence type="ECO:0000256" key="2">
    <source>
        <dbReference type="ARBA" id="ARBA00022722"/>
    </source>
</evidence>
<dbReference type="HAMAP" id="MF_00265">
    <property type="entry name" value="VapC_Nob1"/>
    <property type="match status" value="1"/>
</dbReference>
<reference evidence="8 9" key="1">
    <citation type="submission" date="2018-03" db="EMBL/GenBank/DDBJ databases">
        <title>Genomic Encyclopedia of Archaeal and Bacterial Type Strains, Phase II (KMG-II): from individual species to whole genera.</title>
        <authorList>
            <person name="Goeker M."/>
        </authorList>
    </citation>
    <scope>NUCLEOTIDE SEQUENCE [LARGE SCALE GENOMIC DNA]</scope>
    <source>
        <strain evidence="8 9">ATCC BAA-1496</strain>
    </source>
</reference>
<dbReference type="GO" id="GO:0004540">
    <property type="term" value="F:RNA nuclease activity"/>
    <property type="evidence" value="ECO:0007669"/>
    <property type="project" value="InterPro"/>
</dbReference>